<dbReference type="SMART" id="SM00342">
    <property type="entry name" value="HTH_ARAC"/>
    <property type="match status" value="1"/>
</dbReference>
<protein>
    <submittedName>
        <fullName evidence="5">AraC family transcriptional regulator</fullName>
    </submittedName>
</protein>
<accession>A0A916XIV5</accession>
<dbReference type="PANTHER" id="PTHR46796">
    <property type="entry name" value="HTH-TYPE TRANSCRIPTIONAL ACTIVATOR RHAS-RELATED"/>
    <property type="match status" value="1"/>
</dbReference>
<name>A0A916XIV5_9HYPH</name>
<dbReference type="AlphaFoldDB" id="A0A916XIV5"/>
<reference evidence="5" key="2">
    <citation type="submission" date="2020-09" db="EMBL/GenBank/DDBJ databases">
        <authorList>
            <person name="Sun Q."/>
            <person name="Zhou Y."/>
        </authorList>
    </citation>
    <scope>NUCLEOTIDE SEQUENCE</scope>
    <source>
        <strain evidence="5">CGMCC 1.12919</strain>
    </source>
</reference>
<sequence>MAIPLHNVVEKRSLGTSFTVRSRYVEFALNLPEAKGATVCTWWGATGWSRRLRLFPDGCIDLVWDSVKLVVVGHADVAFTGHLPAQGTNVGIRLQPGAARAVLGIPASSLRGRTVRLCDILPSAGAVEARLGKARTSAEQRLALEWLVADRLEVGAAPVDVVLEAVGQLRDGATRVQEIAASLSVGERNLRRMFAEEVGLSPKALQRIFRFRRLLARLNELAERRAGAADLAVDLGYADQAHMTRECKRISGTSPVALAMYGRG</sequence>
<dbReference type="Gene3D" id="1.10.10.60">
    <property type="entry name" value="Homeodomain-like"/>
    <property type="match status" value="1"/>
</dbReference>
<keyword evidence="2" id="KW-0238">DNA-binding</keyword>
<keyword evidence="3" id="KW-0804">Transcription</keyword>
<organism evidence="5 6">
    <name type="scientific">Chelatococcus reniformis</name>
    <dbReference type="NCBI Taxonomy" id="1494448"/>
    <lineage>
        <taxon>Bacteria</taxon>
        <taxon>Pseudomonadati</taxon>
        <taxon>Pseudomonadota</taxon>
        <taxon>Alphaproteobacteria</taxon>
        <taxon>Hyphomicrobiales</taxon>
        <taxon>Chelatococcaceae</taxon>
        <taxon>Chelatococcus</taxon>
    </lineage>
</organism>
<gene>
    <name evidence="5" type="ORF">GCM10010994_38640</name>
</gene>
<dbReference type="GO" id="GO:0003700">
    <property type="term" value="F:DNA-binding transcription factor activity"/>
    <property type="evidence" value="ECO:0007669"/>
    <property type="project" value="InterPro"/>
</dbReference>
<evidence type="ECO:0000259" key="4">
    <source>
        <dbReference type="PROSITE" id="PS01124"/>
    </source>
</evidence>
<evidence type="ECO:0000313" key="5">
    <source>
        <dbReference type="EMBL" id="GGC76602.1"/>
    </source>
</evidence>
<evidence type="ECO:0000256" key="1">
    <source>
        <dbReference type="ARBA" id="ARBA00023015"/>
    </source>
</evidence>
<dbReference type="Proteomes" id="UP000637002">
    <property type="component" value="Unassembled WGS sequence"/>
</dbReference>
<dbReference type="EMBL" id="BMGG01000007">
    <property type="protein sequence ID" value="GGC76602.1"/>
    <property type="molecule type" value="Genomic_DNA"/>
</dbReference>
<dbReference type="InterPro" id="IPR018060">
    <property type="entry name" value="HTH_AraC"/>
</dbReference>
<dbReference type="GO" id="GO:0043565">
    <property type="term" value="F:sequence-specific DNA binding"/>
    <property type="evidence" value="ECO:0007669"/>
    <property type="project" value="InterPro"/>
</dbReference>
<dbReference type="PROSITE" id="PS01124">
    <property type="entry name" value="HTH_ARAC_FAMILY_2"/>
    <property type="match status" value="1"/>
</dbReference>
<dbReference type="Pfam" id="PF20240">
    <property type="entry name" value="DUF6597"/>
    <property type="match status" value="1"/>
</dbReference>
<evidence type="ECO:0000313" key="6">
    <source>
        <dbReference type="Proteomes" id="UP000637002"/>
    </source>
</evidence>
<dbReference type="RefSeq" id="WP_188610816.1">
    <property type="nucleotide sequence ID" value="NZ_BMGG01000007.1"/>
</dbReference>
<evidence type="ECO:0000256" key="2">
    <source>
        <dbReference type="ARBA" id="ARBA00023125"/>
    </source>
</evidence>
<dbReference type="InterPro" id="IPR050204">
    <property type="entry name" value="AraC_XylS_family_regulators"/>
</dbReference>
<dbReference type="PANTHER" id="PTHR46796:SF15">
    <property type="entry name" value="BLL1074 PROTEIN"/>
    <property type="match status" value="1"/>
</dbReference>
<reference evidence="5" key="1">
    <citation type="journal article" date="2014" name="Int. J. Syst. Evol. Microbiol.">
        <title>Complete genome sequence of Corynebacterium casei LMG S-19264T (=DSM 44701T), isolated from a smear-ripened cheese.</title>
        <authorList>
            <consortium name="US DOE Joint Genome Institute (JGI-PGF)"/>
            <person name="Walter F."/>
            <person name="Albersmeier A."/>
            <person name="Kalinowski J."/>
            <person name="Ruckert C."/>
        </authorList>
    </citation>
    <scope>NUCLEOTIDE SEQUENCE</scope>
    <source>
        <strain evidence="5">CGMCC 1.12919</strain>
    </source>
</reference>
<feature type="domain" description="HTH araC/xylS-type" evidence="4">
    <location>
        <begin position="160"/>
        <end position="261"/>
    </location>
</feature>
<dbReference type="InterPro" id="IPR046532">
    <property type="entry name" value="DUF6597"/>
</dbReference>
<proteinExistence type="predicted"/>
<dbReference type="Pfam" id="PF12833">
    <property type="entry name" value="HTH_18"/>
    <property type="match status" value="1"/>
</dbReference>
<evidence type="ECO:0000256" key="3">
    <source>
        <dbReference type="ARBA" id="ARBA00023163"/>
    </source>
</evidence>
<keyword evidence="1" id="KW-0805">Transcription regulation</keyword>
<comment type="caution">
    <text evidence="5">The sequence shown here is derived from an EMBL/GenBank/DDBJ whole genome shotgun (WGS) entry which is preliminary data.</text>
</comment>
<keyword evidence="6" id="KW-1185">Reference proteome</keyword>